<dbReference type="SUPFAM" id="SSF55797">
    <property type="entry name" value="PR-1-like"/>
    <property type="match status" value="1"/>
</dbReference>
<dbReference type="CDD" id="cd05380">
    <property type="entry name" value="CAP_euk"/>
    <property type="match status" value="1"/>
</dbReference>
<evidence type="ECO:0000256" key="1">
    <source>
        <dbReference type="SAM" id="MobiDB-lite"/>
    </source>
</evidence>
<comment type="caution">
    <text evidence="3">The sequence shown here is derived from an EMBL/GenBank/DDBJ whole genome shotgun (WGS) entry which is preliminary data.</text>
</comment>
<feature type="compositionally biased region" description="Basic and acidic residues" evidence="1">
    <location>
        <begin position="128"/>
        <end position="169"/>
    </location>
</feature>
<feature type="compositionally biased region" description="Basic and acidic residues" evidence="1">
    <location>
        <begin position="109"/>
        <end position="118"/>
    </location>
</feature>
<feature type="region of interest" description="Disordered" evidence="1">
    <location>
        <begin position="68"/>
        <end position="169"/>
    </location>
</feature>
<sequence length="397" mass="44739">MEVSVRVKSRIHAVKQPQSLLILIKFLLNFLYSTETQLQMEVLLLAVSTTMESVRTLTQLVRDHMVKDISRHGKDGRKRKHRNDVIGVSYYSSKRRNRNKSNDVNKISANEKTKEKTPGGRGSSYPNRKTELSETNKQDKPQAKEKENVNNKSEETTESIKEDNEESKDDKYRLLSEFHTALLPSKPDCNISKTGISDDEKIEILKLHNDLRSQVALGQEQRGAPGPQPEGANLRELVWNDELAEIGQAWASQCPSDHDCKDCRKMITRDYNVGQNIFEQWTNSFKPPQVWASAVNGWYNEVKDLPKEYVNSFQPVPPSGAKIGHYTQLAWAETNEVGCGAIIFHTTKQGRQAPASKKYVCNYGPAGNYLDTPIFIIGPAASQCPNGISDTYPALCK</sequence>
<protein>
    <recommendedName>
        <fullName evidence="2">SCP domain-containing protein</fullName>
    </recommendedName>
</protein>
<dbReference type="Gene3D" id="3.40.33.10">
    <property type="entry name" value="CAP"/>
    <property type="match status" value="1"/>
</dbReference>
<dbReference type="InterPro" id="IPR002413">
    <property type="entry name" value="V5_allergen-like"/>
</dbReference>
<name>A0AAV2PNF9_MEGNR</name>
<dbReference type="SMART" id="SM00198">
    <property type="entry name" value="SCP"/>
    <property type="match status" value="1"/>
</dbReference>
<proteinExistence type="predicted"/>
<organism evidence="3 4">
    <name type="scientific">Meganyctiphanes norvegica</name>
    <name type="common">Northern krill</name>
    <name type="synonym">Thysanopoda norvegica</name>
    <dbReference type="NCBI Taxonomy" id="48144"/>
    <lineage>
        <taxon>Eukaryota</taxon>
        <taxon>Metazoa</taxon>
        <taxon>Ecdysozoa</taxon>
        <taxon>Arthropoda</taxon>
        <taxon>Crustacea</taxon>
        <taxon>Multicrustacea</taxon>
        <taxon>Malacostraca</taxon>
        <taxon>Eumalacostraca</taxon>
        <taxon>Eucarida</taxon>
        <taxon>Euphausiacea</taxon>
        <taxon>Euphausiidae</taxon>
        <taxon>Meganyctiphanes</taxon>
    </lineage>
</organism>
<dbReference type="AlphaFoldDB" id="A0AAV2PNF9"/>
<dbReference type="PROSITE" id="PS01009">
    <property type="entry name" value="CRISP_1"/>
    <property type="match status" value="1"/>
</dbReference>
<evidence type="ECO:0000313" key="4">
    <source>
        <dbReference type="Proteomes" id="UP001497623"/>
    </source>
</evidence>
<feature type="domain" description="SCP" evidence="2">
    <location>
        <begin position="199"/>
        <end position="371"/>
    </location>
</feature>
<dbReference type="Proteomes" id="UP001497623">
    <property type="component" value="Unassembled WGS sequence"/>
</dbReference>
<evidence type="ECO:0000313" key="3">
    <source>
        <dbReference type="EMBL" id="CAL4062323.1"/>
    </source>
</evidence>
<dbReference type="InterPro" id="IPR014044">
    <property type="entry name" value="CAP_dom"/>
</dbReference>
<keyword evidence="4" id="KW-1185">Reference proteome</keyword>
<accession>A0AAV2PNF9</accession>
<dbReference type="InterPro" id="IPR018244">
    <property type="entry name" value="Allrgn_V5/Tpx1_CS"/>
</dbReference>
<dbReference type="PRINTS" id="PR00837">
    <property type="entry name" value="V5TPXLIKE"/>
</dbReference>
<evidence type="ECO:0000259" key="2">
    <source>
        <dbReference type="SMART" id="SM00198"/>
    </source>
</evidence>
<dbReference type="PRINTS" id="PR00838">
    <property type="entry name" value="V5ALLERGEN"/>
</dbReference>
<dbReference type="InterPro" id="IPR001283">
    <property type="entry name" value="CRISP-related"/>
</dbReference>
<dbReference type="EMBL" id="CAXKWB010000817">
    <property type="protein sequence ID" value="CAL4062323.1"/>
    <property type="molecule type" value="Genomic_DNA"/>
</dbReference>
<gene>
    <name evidence="3" type="ORF">MNOR_LOCUS2622</name>
</gene>
<dbReference type="PANTHER" id="PTHR10334">
    <property type="entry name" value="CYSTEINE-RICH SECRETORY PROTEIN-RELATED"/>
    <property type="match status" value="1"/>
</dbReference>
<dbReference type="InterPro" id="IPR035940">
    <property type="entry name" value="CAP_sf"/>
</dbReference>
<dbReference type="Pfam" id="PF00188">
    <property type="entry name" value="CAP"/>
    <property type="match status" value="1"/>
</dbReference>
<reference evidence="3 4" key="1">
    <citation type="submission" date="2024-05" db="EMBL/GenBank/DDBJ databases">
        <authorList>
            <person name="Wallberg A."/>
        </authorList>
    </citation>
    <scope>NUCLEOTIDE SEQUENCE [LARGE SCALE GENOMIC DNA]</scope>
</reference>
<dbReference type="GO" id="GO:0005576">
    <property type="term" value="C:extracellular region"/>
    <property type="evidence" value="ECO:0007669"/>
    <property type="project" value="InterPro"/>
</dbReference>